<dbReference type="RefSeq" id="WP_195005213.1">
    <property type="nucleotide sequence ID" value="NZ_JADLQN010000014.1"/>
</dbReference>
<dbReference type="Gene3D" id="1.10.260.40">
    <property type="entry name" value="lambda repressor-like DNA-binding domains"/>
    <property type="match status" value="1"/>
</dbReference>
<evidence type="ECO:0000313" key="3">
    <source>
        <dbReference type="EMBL" id="MBF6358380.1"/>
    </source>
</evidence>
<feature type="domain" description="HTH cro/C1-type" evidence="2">
    <location>
        <begin position="19"/>
        <end position="78"/>
    </location>
</feature>
<reference evidence="3 4" key="1">
    <citation type="submission" date="2020-10" db="EMBL/GenBank/DDBJ databases">
        <title>Identification of Nocardia species via Next-generation sequencing and recognition of intraspecies genetic diversity.</title>
        <authorList>
            <person name="Li P."/>
            <person name="Li P."/>
            <person name="Lu B."/>
        </authorList>
    </citation>
    <scope>NUCLEOTIDE SEQUENCE [LARGE SCALE GENOMIC DNA]</scope>
    <source>
        <strain evidence="3 4">BJ06-0143</strain>
    </source>
</reference>
<accession>A0ABS0DIU8</accession>
<organism evidence="3 4">
    <name type="scientific">Nocardia higoensis</name>
    <dbReference type="NCBI Taxonomy" id="228599"/>
    <lineage>
        <taxon>Bacteria</taxon>
        <taxon>Bacillati</taxon>
        <taxon>Actinomycetota</taxon>
        <taxon>Actinomycetes</taxon>
        <taxon>Mycobacteriales</taxon>
        <taxon>Nocardiaceae</taxon>
        <taxon>Nocardia</taxon>
    </lineage>
</organism>
<proteinExistence type="predicted"/>
<sequence length="181" mass="19751">MATRRVEIGPIGHAVRENLVRLRADQGLTLRALADLLTPTGQPLSHNAISEIERGARRVDVDDLVALALALQVSPLALLLPHENSEVSPGGEVYPQQRIWNWALGLDPLPGMSRDPLSMLRFVKHSNPIEYAEAARRQAAGEVNPHPVAVPRVAAKQQRAQRREATKEATATEYGPSDGDD</sequence>
<dbReference type="SMART" id="SM00530">
    <property type="entry name" value="HTH_XRE"/>
    <property type="match status" value="1"/>
</dbReference>
<evidence type="ECO:0000259" key="2">
    <source>
        <dbReference type="PROSITE" id="PS50943"/>
    </source>
</evidence>
<dbReference type="Pfam" id="PF01381">
    <property type="entry name" value="HTH_3"/>
    <property type="match status" value="1"/>
</dbReference>
<evidence type="ECO:0000313" key="4">
    <source>
        <dbReference type="Proteomes" id="UP000707731"/>
    </source>
</evidence>
<keyword evidence="4" id="KW-1185">Reference proteome</keyword>
<gene>
    <name evidence="3" type="ORF">IU449_28170</name>
</gene>
<dbReference type="PROSITE" id="PS50943">
    <property type="entry name" value="HTH_CROC1"/>
    <property type="match status" value="1"/>
</dbReference>
<protein>
    <submittedName>
        <fullName evidence="3">Helix-turn-helix domain-containing protein</fullName>
    </submittedName>
</protein>
<comment type="caution">
    <text evidence="3">The sequence shown here is derived from an EMBL/GenBank/DDBJ whole genome shotgun (WGS) entry which is preliminary data.</text>
</comment>
<feature type="compositionally biased region" description="Low complexity" evidence="1">
    <location>
        <begin position="147"/>
        <end position="158"/>
    </location>
</feature>
<dbReference type="EMBL" id="JADLQN010000014">
    <property type="protein sequence ID" value="MBF6358380.1"/>
    <property type="molecule type" value="Genomic_DNA"/>
</dbReference>
<dbReference type="InterPro" id="IPR010982">
    <property type="entry name" value="Lambda_DNA-bd_dom_sf"/>
</dbReference>
<dbReference type="SUPFAM" id="SSF47413">
    <property type="entry name" value="lambda repressor-like DNA-binding domains"/>
    <property type="match status" value="1"/>
</dbReference>
<feature type="region of interest" description="Disordered" evidence="1">
    <location>
        <begin position="136"/>
        <end position="181"/>
    </location>
</feature>
<evidence type="ECO:0000256" key="1">
    <source>
        <dbReference type="SAM" id="MobiDB-lite"/>
    </source>
</evidence>
<dbReference type="CDD" id="cd00093">
    <property type="entry name" value="HTH_XRE"/>
    <property type="match status" value="1"/>
</dbReference>
<dbReference type="InterPro" id="IPR001387">
    <property type="entry name" value="Cro/C1-type_HTH"/>
</dbReference>
<name>A0ABS0DIU8_9NOCA</name>
<dbReference type="Proteomes" id="UP000707731">
    <property type="component" value="Unassembled WGS sequence"/>
</dbReference>